<dbReference type="Proteomes" id="UP000696280">
    <property type="component" value="Unassembled WGS sequence"/>
</dbReference>
<keyword evidence="1" id="KW-0732">Signal</keyword>
<keyword evidence="3" id="KW-1185">Reference proteome</keyword>
<accession>A0A9N9KPT6</accession>
<dbReference type="AlphaFoldDB" id="A0A9N9KPT6"/>
<evidence type="ECO:0000313" key="2">
    <source>
        <dbReference type="EMBL" id="CAG8951659.1"/>
    </source>
</evidence>
<sequence length="63" mass="6256">MKFSTLIIALGLASVSIAADPKLKRTPQSNCALSNCSASCNGATVVACICDANGGVGIATCRP</sequence>
<proteinExistence type="predicted"/>
<protein>
    <recommendedName>
        <fullName evidence="4">Extracellular membrane protein CFEM domain-containing protein</fullName>
    </recommendedName>
</protein>
<dbReference type="EMBL" id="CAJVRL010000044">
    <property type="protein sequence ID" value="CAG8951659.1"/>
    <property type="molecule type" value="Genomic_DNA"/>
</dbReference>
<evidence type="ECO:0008006" key="4">
    <source>
        <dbReference type="Google" id="ProtNLM"/>
    </source>
</evidence>
<name>A0A9N9KPT6_9HELO</name>
<organism evidence="2 3">
    <name type="scientific">Hymenoscyphus fraxineus</name>
    <dbReference type="NCBI Taxonomy" id="746836"/>
    <lineage>
        <taxon>Eukaryota</taxon>
        <taxon>Fungi</taxon>
        <taxon>Dikarya</taxon>
        <taxon>Ascomycota</taxon>
        <taxon>Pezizomycotina</taxon>
        <taxon>Leotiomycetes</taxon>
        <taxon>Helotiales</taxon>
        <taxon>Helotiaceae</taxon>
        <taxon>Hymenoscyphus</taxon>
    </lineage>
</organism>
<gene>
    <name evidence="2" type="ORF">HYFRA_00005459</name>
</gene>
<comment type="caution">
    <text evidence="2">The sequence shown here is derived from an EMBL/GenBank/DDBJ whole genome shotgun (WGS) entry which is preliminary data.</text>
</comment>
<reference evidence="2" key="1">
    <citation type="submission" date="2021-07" db="EMBL/GenBank/DDBJ databases">
        <authorList>
            <person name="Durling M."/>
        </authorList>
    </citation>
    <scope>NUCLEOTIDE SEQUENCE</scope>
</reference>
<evidence type="ECO:0000256" key="1">
    <source>
        <dbReference type="SAM" id="SignalP"/>
    </source>
</evidence>
<feature type="chain" id="PRO_5040402620" description="Extracellular membrane protein CFEM domain-containing protein" evidence="1">
    <location>
        <begin position="19"/>
        <end position="63"/>
    </location>
</feature>
<evidence type="ECO:0000313" key="3">
    <source>
        <dbReference type="Proteomes" id="UP000696280"/>
    </source>
</evidence>
<feature type="signal peptide" evidence="1">
    <location>
        <begin position="1"/>
        <end position="18"/>
    </location>
</feature>